<feature type="compositionally biased region" description="Gly residues" evidence="19">
    <location>
        <begin position="105"/>
        <end position="115"/>
    </location>
</feature>
<comment type="pathway">
    <text evidence="2">Glycan metabolism; heparin biosynthesis.</text>
</comment>
<dbReference type="InterPro" id="IPR027417">
    <property type="entry name" value="P-loop_NTPase"/>
</dbReference>
<keyword evidence="11" id="KW-0333">Golgi apparatus</keyword>
<comment type="pathway">
    <text evidence="3">Glycan metabolism; heparan sulfate biosynthesis.</text>
</comment>
<evidence type="ECO:0000256" key="12">
    <source>
        <dbReference type="ARBA" id="ARBA00023136"/>
    </source>
</evidence>
<feature type="disulfide bond" evidence="18">
    <location>
        <begin position="1022"/>
        <end position="1032"/>
    </location>
</feature>
<keyword evidence="12 20" id="KW-0472">Membrane</keyword>
<evidence type="ECO:0000256" key="4">
    <source>
        <dbReference type="ARBA" id="ARBA00010420"/>
    </source>
</evidence>
<evidence type="ECO:0000256" key="11">
    <source>
        <dbReference type="ARBA" id="ARBA00023034"/>
    </source>
</evidence>
<feature type="region of interest" description="Disordered" evidence="19">
    <location>
        <begin position="99"/>
        <end position="141"/>
    </location>
</feature>
<dbReference type="Pfam" id="PF25119">
    <property type="entry name" value="HSNSD_N"/>
    <property type="match status" value="1"/>
</dbReference>
<dbReference type="GO" id="GO:0015012">
    <property type="term" value="P:heparan sulfate proteoglycan biosynthetic process"/>
    <property type="evidence" value="ECO:0007669"/>
    <property type="project" value="UniProtKB-UniPathway"/>
</dbReference>
<name>A0A2Y9D1L4_9DIPT</name>
<evidence type="ECO:0000256" key="16">
    <source>
        <dbReference type="PIRSR" id="PIRSR637359-1"/>
    </source>
</evidence>
<evidence type="ECO:0000256" key="20">
    <source>
        <dbReference type="SAM" id="Phobius"/>
    </source>
</evidence>
<keyword evidence="25" id="KW-1185">Reference proteome</keyword>
<evidence type="ECO:0000313" key="24">
    <source>
        <dbReference type="EnsemblMetazoa" id="ADIR016047-PA"/>
    </source>
</evidence>
<feature type="domain" description="Heparan sulphate-N-deacetylase deacetylase" evidence="22">
    <location>
        <begin position="515"/>
        <end position="719"/>
    </location>
</feature>
<evidence type="ECO:0000256" key="17">
    <source>
        <dbReference type="PIRSR" id="PIRSR637359-2"/>
    </source>
</evidence>
<keyword evidence="9" id="KW-0735">Signal-anchor</keyword>
<evidence type="ECO:0000256" key="13">
    <source>
        <dbReference type="ARBA" id="ARBA00023157"/>
    </source>
</evidence>
<dbReference type="InterPro" id="IPR037359">
    <property type="entry name" value="NST/OST"/>
</dbReference>
<keyword evidence="15" id="KW-0511">Multifunctional enzyme</keyword>
<feature type="compositionally biased region" description="Polar residues" evidence="19">
    <location>
        <begin position="124"/>
        <end position="136"/>
    </location>
</feature>
<dbReference type="Proteomes" id="UP000075884">
    <property type="component" value="Unassembled WGS sequence"/>
</dbReference>
<dbReference type="EC" id="2.8.2.8" evidence="5"/>
<protein>
    <recommendedName>
        <fullName evidence="5">[heparan sulfate]-glucosamine N-sulfotransferase</fullName>
        <ecNumber evidence="5">2.8.2.8</ecNumber>
    </recommendedName>
</protein>
<dbReference type="Pfam" id="PF12062">
    <property type="entry name" value="HSNSD-CE"/>
    <property type="match status" value="1"/>
</dbReference>
<dbReference type="Pfam" id="PF00685">
    <property type="entry name" value="Sulfotransfer_1"/>
    <property type="match status" value="1"/>
</dbReference>
<evidence type="ECO:0000256" key="1">
    <source>
        <dbReference type="ARBA" id="ARBA00004323"/>
    </source>
</evidence>
<dbReference type="InterPro" id="IPR000863">
    <property type="entry name" value="Sulfotransferase_dom"/>
</dbReference>
<dbReference type="UniPathway" id="UPA00862"/>
<evidence type="ECO:0000256" key="18">
    <source>
        <dbReference type="PIRSR" id="PIRSR637359-3"/>
    </source>
</evidence>
<proteinExistence type="inferred from homology"/>
<evidence type="ECO:0000256" key="14">
    <source>
        <dbReference type="ARBA" id="ARBA00023180"/>
    </source>
</evidence>
<dbReference type="Gene3D" id="3.40.50.300">
    <property type="entry name" value="P-loop containing nucleotide triphosphate hydrolases"/>
    <property type="match status" value="1"/>
</dbReference>
<dbReference type="GO" id="GO:0015016">
    <property type="term" value="F:heparan sulfate N-sulfotransferase activity"/>
    <property type="evidence" value="ECO:0007669"/>
    <property type="project" value="UniProtKB-EC"/>
</dbReference>
<evidence type="ECO:0000256" key="2">
    <source>
        <dbReference type="ARBA" id="ARBA00004841"/>
    </source>
</evidence>
<evidence type="ECO:0000256" key="7">
    <source>
        <dbReference type="ARBA" id="ARBA00022692"/>
    </source>
</evidence>
<dbReference type="PANTHER" id="PTHR10605">
    <property type="entry name" value="HEPARAN SULFATE SULFOTRANSFERASE"/>
    <property type="match status" value="1"/>
</dbReference>
<keyword evidence="10 20" id="KW-1133">Transmembrane helix</keyword>
<dbReference type="STRING" id="7168.A0A2Y9D1L4"/>
<keyword evidence="6" id="KW-0808">Transferase</keyword>
<accession>A0A2Y9D1L4</accession>
<evidence type="ECO:0000256" key="10">
    <source>
        <dbReference type="ARBA" id="ARBA00022989"/>
    </source>
</evidence>
<evidence type="ECO:0000313" key="25">
    <source>
        <dbReference type="Proteomes" id="UP000075884"/>
    </source>
</evidence>
<keyword evidence="14" id="KW-0325">Glycoprotein</keyword>
<sequence>MKASESTVKLWSATSSPSTSTENLYARGPDQSVPGTHPEHWVHVGRDSGGGTHDGAPRRSAGNHTQHPPTAPDMTGGRPYPASEHITLNLAGSSADLRTMRGVSNSGGGAVGGSGRPRASRSSDQQLEQQKASAAVTTTTTTTAEASYGVSVAASGAAYGLTSVNSNHGGGLPGSASGRSRHSGYGGGYSSNGSVAGFNANGSAGGSDRSACMPVISWCYVGKMRMFVVLLGVTCLSVICLAHYMDSSPITSLMHRDARPPAPQIHCRMLNGKTAIDGALAPDHRSEARLRIDPKVLVFVETTYTQLGKSITELLVHNRIKYKVEVAGKSLPVLTNQDKGRYGVIVFENLDKYLNMDNWNRQLLDKYCRDYSVGIIGFVSPSEETLVGAQLRGFPLYVHTNLRLRDASLNPGSPVLRLTRAGDTAWGPLPGNDWAIFQHNHSGYEPLEWAQKNVMDYPTDGVAQPPLATVLQDHGQLDGIQRILFGSGLKFWLHRLLFLDSLSYLSHGQLSLNLERRILIDIDDIFVGEKGTRLKPDDVHALIATQNRIEEMVPGFRFNLGFSGKYFHHGTHEENLGDDMLLRNVAQFNWFSHMWNHQQPHLYENVTQLMNDMMLNKDFAKEHGIPTDSGYSVSPHHSGVYPAHELLYTAWKKVWNIKVTSTEEYPHLRPARLRRGFIHRNIMVLPRQTCGLFTHTICIDSYPGGRDKLDESIRGGELFQTIVYNPINIFMTHMSNYGNDRLALYTFESVIKFLRCWTNLKLTSVPPLQLGELYFKLHPEERDPIWGNPADDPRHAKIWAGNKRRTTLPKLLGLGPQKTGSTAFYTFLSMHPAVASNLPNTDTFEEIQFFNGNNYYRGLDWYLNFFPLQPNDTDDKFMFEKSATYFDGELVPRRAHALLPKAQLVTILISPAKRAYSWYQHIKAHGDPIANNYSFYQVITASEAEPKALRDLRNRCLNPGKYAQHLERWLACYPQQQLYIIDGEQLKSNPVTVMNDLQRFLKLPLFDYSRHLRFDNKKGFYCQVVSENRNKCLGKSKGRQYPPMDDRSAKMLQKYYRIHNQALVKLLKKLGSRPIPQWLKEDLSVTS</sequence>
<evidence type="ECO:0000259" key="22">
    <source>
        <dbReference type="Pfam" id="PF12062"/>
    </source>
</evidence>
<evidence type="ECO:0000256" key="15">
    <source>
        <dbReference type="ARBA" id="ARBA00023268"/>
    </source>
</evidence>
<evidence type="ECO:0000256" key="3">
    <source>
        <dbReference type="ARBA" id="ARBA00005093"/>
    </source>
</evidence>
<evidence type="ECO:0000256" key="6">
    <source>
        <dbReference type="ARBA" id="ARBA00022679"/>
    </source>
</evidence>
<feature type="domain" description="Sulfotransferase" evidence="21">
    <location>
        <begin position="811"/>
        <end position="1061"/>
    </location>
</feature>
<feature type="compositionally biased region" description="Basic and acidic residues" evidence="19">
    <location>
        <begin position="37"/>
        <end position="46"/>
    </location>
</feature>
<feature type="region of interest" description="Disordered" evidence="19">
    <location>
        <begin position="1"/>
        <end position="83"/>
    </location>
</feature>
<evidence type="ECO:0000259" key="21">
    <source>
        <dbReference type="Pfam" id="PF00685"/>
    </source>
</evidence>
<evidence type="ECO:0000256" key="8">
    <source>
        <dbReference type="ARBA" id="ARBA00022801"/>
    </source>
</evidence>
<dbReference type="GO" id="GO:0019213">
    <property type="term" value="F:deacetylase activity"/>
    <property type="evidence" value="ECO:0007669"/>
    <property type="project" value="TreeGrafter"/>
</dbReference>
<comment type="similarity">
    <text evidence="4">Belongs to the sulfotransferase 1 family. NDST subfamily.</text>
</comment>
<feature type="active site" description="For sulfotransferase activity" evidence="16">
    <location>
        <position position="818"/>
    </location>
</feature>
<dbReference type="InterPro" id="IPR021930">
    <property type="entry name" value="Heparan_SO4_deacetylase_dom"/>
</dbReference>
<reference evidence="24" key="2">
    <citation type="submission" date="2020-05" db="UniProtKB">
        <authorList>
            <consortium name="EnsemblMetazoa"/>
        </authorList>
    </citation>
    <scope>IDENTIFICATION</scope>
    <source>
        <strain evidence="24">WRAIR2</strain>
    </source>
</reference>
<feature type="binding site" evidence="17">
    <location>
        <position position="1021"/>
    </location>
    <ligand>
        <name>3'-phosphoadenylyl sulfate</name>
        <dbReference type="ChEBI" id="CHEBI:58339"/>
    </ligand>
</feature>
<feature type="binding site" evidence="17">
    <location>
        <position position="917"/>
    </location>
    <ligand>
        <name>3'-phosphoadenylyl sulfate</name>
        <dbReference type="ChEBI" id="CHEBI:58339"/>
    </ligand>
</feature>
<dbReference type="GO" id="GO:0000139">
    <property type="term" value="C:Golgi membrane"/>
    <property type="evidence" value="ECO:0007669"/>
    <property type="project" value="UniProtKB-SubCell"/>
</dbReference>
<reference evidence="25" key="1">
    <citation type="submission" date="2013-03" db="EMBL/GenBank/DDBJ databases">
        <title>The Genome Sequence of Anopheles dirus WRAIR2.</title>
        <authorList>
            <consortium name="The Broad Institute Genomics Platform"/>
            <person name="Neafsey D.E."/>
            <person name="Walton C."/>
            <person name="Walker B."/>
            <person name="Young S.K."/>
            <person name="Zeng Q."/>
            <person name="Gargeya S."/>
            <person name="Fitzgerald M."/>
            <person name="Haas B."/>
            <person name="Abouelleil A."/>
            <person name="Allen A.W."/>
            <person name="Alvarado L."/>
            <person name="Arachchi H.M."/>
            <person name="Berlin A.M."/>
            <person name="Chapman S.B."/>
            <person name="Gainer-Dewar J."/>
            <person name="Goldberg J."/>
            <person name="Griggs A."/>
            <person name="Gujja S."/>
            <person name="Hansen M."/>
            <person name="Howarth C."/>
            <person name="Imamovic A."/>
            <person name="Ireland A."/>
            <person name="Larimer J."/>
            <person name="McCowan C."/>
            <person name="Murphy C."/>
            <person name="Pearson M."/>
            <person name="Poon T.W."/>
            <person name="Priest M."/>
            <person name="Roberts A."/>
            <person name="Saif S."/>
            <person name="Shea T."/>
            <person name="Sisk P."/>
            <person name="Sykes S."/>
            <person name="Wortman J."/>
            <person name="Nusbaum C."/>
            <person name="Birren B."/>
        </authorList>
    </citation>
    <scope>NUCLEOTIDE SEQUENCE [LARGE SCALE GENOMIC DNA]</scope>
    <source>
        <strain evidence="25">WRAIR2</strain>
    </source>
</reference>
<keyword evidence="13 18" id="KW-1015">Disulfide bond</keyword>
<evidence type="ECO:0000256" key="5">
    <source>
        <dbReference type="ARBA" id="ARBA00012979"/>
    </source>
</evidence>
<feature type="binding site" evidence="17">
    <location>
        <begin position="1037"/>
        <end position="1041"/>
    </location>
    <ligand>
        <name>3'-phosphoadenylyl sulfate</name>
        <dbReference type="ChEBI" id="CHEBI:58339"/>
    </ligand>
</feature>
<feature type="domain" description="Heparan sulfate-N-deacetylase N-terminal" evidence="23">
    <location>
        <begin position="292"/>
        <end position="505"/>
    </location>
</feature>
<dbReference type="AlphaFoldDB" id="A0A2Y9D1L4"/>
<evidence type="ECO:0000256" key="19">
    <source>
        <dbReference type="SAM" id="MobiDB-lite"/>
    </source>
</evidence>
<dbReference type="UniPathway" id="UPA00756"/>
<organism evidence="24 25">
    <name type="scientific">Anopheles dirus</name>
    <dbReference type="NCBI Taxonomy" id="7168"/>
    <lineage>
        <taxon>Eukaryota</taxon>
        <taxon>Metazoa</taxon>
        <taxon>Ecdysozoa</taxon>
        <taxon>Arthropoda</taxon>
        <taxon>Hexapoda</taxon>
        <taxon>Insecta</taxon>
        <taxon>Pterygota</taxon>
        <taxon>Neoptera</taxon>
        <taxon>Endopterygota</taxon>
        <taxon>Diptera</taxon>
        <taxon>Nematocera</taxon>
        <taxon>Culicoidea</taxon>
        <taxon>Culicidae</taxon>
        <taxon>Anophelinae</taxon>
        <taxon>Anopheles</taxon>
    </lineage>
</organism>
<keyword evidence="7 20" id="KW-0812">Transmembrane</keyword>
<dbReference type="EnsemblMetazoa" id="ADIR016047-RA">
    <property type="protein sequence ID" value="ADIR016047-PA"/>
    <property type="gene ID" value="ADIR016047"/>
</dbReference>
<comment type="subcellular location">
    <subcellularLocation>
        <location evidence="1">Golgi apparatus membrane</location>
        <topology evidence="1">Single-pass type II membrane protein</topology>
    </subcellularLocation>
</comment>
<dbReference type="SUPFAM" id="SSF52540">
    <property type="entry name" value="P-loop containing nucleoside triphosphate hydrolases"/>
    <property type="match status" value="1"/>
</dbReference>
<feature type="transmembrane region" description="Helical" evidence="20">
    <location>
        <begin position="226"/>
        <end position="245"/>
    </location>
</feature>
<evidence type="ECO:0000256" key="9">
    <source>
        <dbReference type="ARBA" id="ARBA00022968"/>
    </source>
</evidence>
<dbReference type="GO" id="GO:0030210">
    <property type="term" value="P:heparin proteoglycan biosynthetic process"/>
    <property type="evidence" value="ECO:0007669"/>
    <property type="project" value="UniProtKB-UniPathway"/>
</dbReference>
<dbReference type="GO" id="GO:0016787">
    <property type="term" value="F:hydrolase activity"/>
    <property type="evidence" value="ECO:0007669"/>
    <property type="project" value="UniProtKB-KW"/>
</dbReference>
<keyword evidence="8" id="KW-0378">Hydrolase</keyword>
<evidence type="ECO:0000259" key="23">
    <source>
        <dbReference type="Pfam" id="PF25119"/>
    </source>
</evidence>
<feature type="compositionally biased region" description="Polar residues" evidence="19">
    <location>
        <begin position="1"/>
        <end position="23"/>
    </location>
</feature>
<dbReference type="PANTHER" id="PTHR10605:SF56">
    <property type="entry name" value="BIFUNCTIONAL HEPARAN SULFATE N-DEACETYLASE_N-SULFOTRANSFERASE"/>
    <property type="match status" value="1"/>
</dbReference>
<dbReference type="VEuPathDB" id="VectorBase:ADIR016047"/>
<dbReference type="InterPro" id="IPR056793">
    <property type="entry name" value="HSNSD_N"/>
</dbReference>